<dbReference type="AlphaFoldDB" id="A0A2T2X8Y3"/>
<proteinExistence type="predicted"/>
<organism evidence="1 2">
    <name type="scientific">Sulfobacillus benefaciens</name>
    <dbReference type="NCBI Taxonomy" id="453960"/>
    <lineage>
        <taxon>Bacteria</taxon>
        <taxon>Bacillati</taxon>
        <taxon>Bacillota</taxon>
        <taxon>Clostridia</taxon>
        <taxon>Eubacteriales</taxon>
        <taxon>Clostridiales Family XVII. Incertae Sedis</taxon>
        <taxon>Sulfobacillus</taxon>
    </lineage>
</organism>
<protein>
    <submittedName>
        <fullName evidence="1">Uncharacterized protein</fullName>
    </submittedName>
</protein>
<comment type="caution">
    <text evidence="1">The sequence shown here is derived from an EMBL/GenBank/DDBJ whole genome shotgun (WGS) entry which is preliminary data.</text>
</comment>
<reference evidence="1 2" key="1">
    <citation type="journal article" date="2014" name="BMC Genomics">
        <title>Comparison of environmental and isolate Sulfobacillus genomes reveals diverse carbon, sulfur, nitrogen, and hydrogen metabolisms.</title>
        <authorList>
            <person name="Justice N.B."/>
            <person name="Norman A."/>
            <person name="Brown C.T."/>
            <person name="Singh A."/>
            <person name="Thomas B.C."/>
            <person name="Banfield J.F."/>
        </authorList>
    </citation>
    <scope>NUCLEOTIDE SEQUENCE [LARGE SCALE GENOMIC DNA]</scope>
    <source>
        <strain evidence="1">AMDSBA1</strain>
    </source>
</reference>
<dbReference type="EMBL" id="PXYT01000005">
    <property type="protein sequence ID" value="PSR30971.1"/>
    <property type="molecule type" value="Genomic_DNA"/>
</dbReference>
<name>A0A2T2X8Y3_9FIRM</name>
<accession>A0A2T2X8Y3</accession>
<evidence type="ECO:0000313" key="2">
    <source>
        <dbReference type="Proteomes" id="UP000242699"/>
    </source>
</evidence>
<sequence>MLTRLLNGGERGAPWLTGKLTRGSESTIPQCSLDVGAAFQKDGAGWSFTLSTSREIAIFGGCDKDQMHMRPTRKFLDQWRWVILMGKSVQGIWWKYERKLRFLKDPMTGTKPITALGSRGS</sequence>
<dbReference type="Proteomes" id="UP000242699">
    <property type="component" value="Unassembled WGS sequence"/>
</dbReference>
<gene>
    <name evidence="1" type="ORF">C7B43_03720</name>
</gene>
<evidence type="ECO:0000313" key="1">
    <source>
        <dbReference type="EMBL" id="PSR30971.1"/>
    </source>
</evidence>